<dbReference type="EMBL" id="NKCI01000274">
    <property type="protein sequence ID" value="RSL45043.1"/>
    <property type="molecule type" value="Genomic_DNA"/>
</dbReference>
<proteinExistence type="predicted"/>
<evidence type="ECO:0000259" key="1">
    <source>
        <dbReference type="PROSITE" id="PS00028"/>
    </source>
</evidence>
<evidence type="ECO:0000313" key="3">
    <source>
        <dbReference type="Proteomes" id="UP000288168"/>
    </source>
</evidence>
<dbReference type="OrthoDB" id="5245608at2759"/>
<accession>A0A428NW33</accession>
<keyword evidence="3" id="KW-1185">Reference proteome</keyword>
<name>A0A428NW33_9HYPO</name>
<dbReference type="AlphaFoldDB" id="A0A428NW33"/>
<comment type="caution">
    <text evidence="2">The sequence shown here is derived from an EMBL/GenBank/DDBJ whole genome shotgun (WGS) entry which is preliminary data.</text>
</comment>
<feature type="domain" description="C2H2-type" evidence="1">
    <location>
        <begin position="195"/>
        <end position="216"/>
    </location>
</feature>
<dbReference type="PROSITE" id="PS00028">
    <property type="entry name" value="ZINC_FINGER_C2H2_1"/>
    <property type="match status" value="1"/>
</dbReference>
<organism evidence="2 3">
    <name type="scientific">Fusarium duplospermum</name>
    <dbReference type="NCBI Taxonomy" id="1325734"/>
    <lineage>
        <taxon>Eukaryota</taxon>
        <taxon>Fungi</taxon>
        <taxon>Dikarya</taxon>
        <taxon>Ascomycota</taxon>
        <taxon>Pezizomycotina</taxon>
        <taxon>Sordariomycetes</taxon>
        <taxon>Hypocreomycetidae</taxon>
        <taxon>Hypocreales</taxon>
        <taxon>Nectriaceae</taxon>
        <taxon>Fusarium</taxon>
        <taxon>Fusarium solani species complex</taxon>
    </lineage>
</organism>
<evidence type="ECO:0000313" key="2">
    <source>
        <dbReference type="EMBL" id="RSL45043.1"/>
    </source>
</evidence>
<gene>
    <name evidence="2" type="ORF">CEP54_014430</name>
</gene>
<dbReference type="STRING" id="1325734.A0A428NW33"/>
<reference evidence="2 3" key="1">
    <citation type="submission" date="2017-06" db="EMBL/GenBank/DDBJ databases">
        <title>Comparative genomic analysis of Ambrosia Fusariam Clade fungi.</title>
        <authorList>
            <person name="Stajich J.E."/>
            <person name="Carrillo J."/>
            <person name="Kijimoto T."/>
            <person name="Eskalen A."/>
            <person name="O'Donnell K."/>
            <person name="Kasson M."/>
        </authorList>
    </citation>
    <scope>NUCLEOTIDE SEQUENCE [LARGE SCALE GENOMIC DNA]</scope>
    <source>
        <strain evidence="2 3">NRRL62584</strain>
    </source>
</reference>
<sequence>MQTFCNRNAEKEYGEPGRTPLVVVFWMAHHFCSKLQALKISMPNASQEEIAFHILDRWGFPIVPWIRHAFKGSLCKGPDHGIAMLFGLVPGKERDPVQYIDLQRCTITIDAVSTNFAMQNYSTDSWETILHVIRAIPFHHVWWRPDPQLGSRPWSGEWDDSILPKPPNQVFYVPLAPIVNWVSIGQQKPSQAVFCDRCNQWFPQVGAFVEHCRSGHQHLLDVIHPQQAQIDNEYWN</sequence>
<protein>
    <recommendedName>
        <fullName evidence="1">C2H2-type domain-containing protein</fullName>
    </recommendedName>
</protein>
<dbReference type="Proteomes" id="UP000288168">
    <property type="component" value="Unassembled WGS sequence"/>
</dbReference>
<dbReference type="InterPro" id="IPR013087">
    <property type="entry name" value="Znf_C2H2_type"/>
</dbReference>